<dbReference type="EMBL" id="LS398110">
    <property type="protein sequence ID" value="SPP97872.1"/>
    <property type="molecule type" value="Genomic_DNA"/>
</dbReference>
<sequence length="109" mass="11418">MPHLRRPHGRDWACAACASAATRSTSLRHIMTDDLDLFAPTAHAALPTFSVGTIKHAHNARRTGDSQPPGLDAPFDAIDGGILCCQHQRQSAATIARGPDIGSIAPTGA</sequence>
<organism evidence="1 2">
    <name type="scientific">Bradyrhizobium vignae</name>
    <dbReference type="NCBI Taxonomy" id="1549949"/>
    <lineage>
        <taxon>Bacteria</taxon>
        <taxon>Pseudomonadati</taxon>
        <taxon>Pseudomonadota</taxon>
        <taxon>Alphaproteobacteria</taxon>
        <taxon>Hyphomicrobiales</taxon>
        <taxon>Nitrobacteraceae</taxon>
        <taxon>Bradyrhizobium</taxon>
    </lineage>
</organism>
<gene>
    <name evidence="1" type="ORF">BRAD3257_7023</name>
</gene>
<dbReference type="Proteomes" id="UP000246085">
    <property type="component" value="Chromosome BRAD3257"/>
</dbReference>
<evidence type="ECO:0000313" key="1">
    <source>
        <dbReference type="EMBL" id="SPP97872.1"/>
    </source>
</evidence>
<reference evidence="1 2" key="1">
    <citation type="submission" date="2018-03" db="EMBL/GenBank/DDBJ databases">
        <authorList>
            <person name="Gully D."/>
        </authorList>
    </citation>
    <scope>NUCLEOTIDE SEQUENCE [LARGE SCALE GENOMIC DNA]</scope>
    <source>
        <strain evidence="1">ORS3257</strain>
    </source>
</reference>
<name>A0A2U3Q8X6_9BRAD</name>
<dbReference type="AlphaFoldDB" id="A0A2U3Q8X6"/>
<evidence type="ECO:0000313" key="2">
    <source>
        <dbReference type="Proteomes" id="UP000246085"/>
    </source>
</evidence>
<protein>
    <submittedName>
        <fullName evidence="1">Uncharacterized protein</fullName>
    </submittedName>
</protein>
<proteinExistence type="predicted"/>
<dbReference type="KEGG" id="bvz:BRAD3257_7023"/>
<accession>A0A2U3Q8X6</accession>